<evidence type="ECO:0000256" key="3">
    <source>
        <dbReference type="ARBA" id="ARBA00022473"/>
    </source>
</evidence>
<dbReference type="InParanoid" id="A0A158NEP3"/>
<keyword evidence="4" id="KW-0597">Phosphoprotein</keyword>
<keyword evidence="9" id="KW-1185">Reference proteome</keyword>
<name>A0A158NEP3_ATTCE</name>
<evidence type="ECO:0000256" key="7">
    <source>
        <dbReference type="SAM" id="MobiDB-lite"/>
    </source>
</evidence>
<dbReference type="STRING" id="12957.A0A158NEP3"/>
<evidence type="ECO:0000256" key="1">
    <source>
        <dbReference type="ARBA" id="ARBA00002540"/>
    </source>
</evidence>
<dbReference type="GO" id="GO:0030154">
    <property type="term" value="P:cell differentiation"/>
    <property type="evidence" value="ECO:0007669"/>
    <property type="project" value="UniProtKB-KW"/>
</dbReference>
<keyword evidence="3" id="KW-0217">Developmental protein</keyword>
<dbReference type="OrthoDB" id="5593200at2759"/>
<dbReference type="Pfam" id="PF06910">
    <property type="entry name" value="MEA1"/>
    <property type="match status" value="1"/>
</dbReference>
<dbReference type="GO" id="GO:0007283">
    <property type="term" value="P:spermatogenesis"/>
    <property type="evidence" value="ECO:0007669"/>
    <property type="project" value="UniProtKB-KW"/>
</dbReference>
<dbReference type="InterPro" id="IPR009685">
    <property type="entry name" value="MEA1"/>
</dbReference>
<proteinExistence type="predicted"/>
<dbReference type="OMA" id="MTAEVTH"/>
<keyword evidence="5" id="KW-0221">Differentiation</keyword>
<evidence type="ECO:0000313" key="9">
    <source>
        <dbReference type="Proteomes" id="UP000005205"/>
    </source>
</evidence>
<evidence type="ECO:0000256" key="4">
    <source>
        <dbReference type="ARBA" id="ARBA00022553"/>
    </source>
</evidence>
<feature type="compositionally biased region" description="Polar residues" evidence="7">
    <location>
        <begin position="1"/>
        <end position="18"/>
    </location>
</feature>
<dbReference type="PANTHER" id="PTHR17005">
    <property type="entry name" value="MALE-ENHANCED ANTIGEN-1"/>
    <property type="match status" value="1"/>
</dbReference>
<evidence type="ECO:0000256" key="2">
    <source>
        <dbReference type="ARBA" id="ARBA00022245"/>
    </source>
</evidence>
<reference evidence="8" key="2">
    <citation type="submission" date="2016-04" db="UniProtKB">
        <authorList>
            <consortium name="EnsemblMetazoa"/>
        </authorList>
    </citation>
    <scope>IDENTIFICATION</scope>
</reference>
<dbReference type="EMBL" id="ADTU01013601">
    <property type="status" value="NOT_ANNOTATED_CDS"/>
    <property type="molecule type" value="Genomic_DNA"/>
</dbReference>
<dbReference type="eggNOG" id="ENOG502SBHX">
    <property type="taxonomic scope" value="Eukaryota"/>
</dbReference>
<gene>
    <name evidence="8" type="primary">105619080</name>
</gene>
<organism evidence="8 9">
    <name type="scientific">Atta cephalotes</name>
    <name type="common">Leafcutter ant</name>
    <dbReference type="NCBI Taxonomy" id="12957"/>
    <lineage>
        <taxon>Eukaryota</taxon>
        <taxon>Metazoa</taxon>
        <taxon>Ecdysozoa</taxon>
        <taxon>Arthropoda</taxon>
        <taxon>Hexapoda</taxon>
        <taxon>Insecta</taxon>
        <taxon>Pterygota</taxon>
        <taxon>Neoptera</taxon>
        <taxon>Endopterygota</taxon>
        <taxon>Hymenoptera</taxon>
        <taxon>Apocrita</taxon>
        <taxon>Aculeata</taxon>
        <taxon>Formicoidea</taxon>
        <taxon>Formicidae</taxon>
        <taxon>Myrmicinae</taxon>
        <taxon>Atta</taxon>
    </lineage>
</organism>
<feature type="region of interest" description="Disordered" evidence="7">
    <location>
        <begin position="1"/>
        <end position="61"/>
    </location>
</feature>
<evidence type="ECO:0000256" key="6">
    <source>
        <dbReference type="ARBA" id="ARBA00022871"/>
    </source>
</evidence>
<accession>A0A158NEP3</accession>
<feature type="compositionally biased region" description="Acidic residues" evidence="7">
    <location>
        <begin position="28"/>
        <end position="37"/>
    </location>
</feature>
<dbReference type="KEGG" id="acep:105619080"/>
<sequence>MSPEPTQEPIQDNLTVPNTVLDARAGNDEEDSDDEDMGMTGYLPLSQVSTDAEPILGEEENDEWLTGFGESNQASSVPATETQQSCSSEVLEVWSCSHNRSDIDLDATKIKEVKSVMASITIPEACIPQWANAISEEQWKEQLLIRIKQMQDKDSQS</sequence>
<keyword evidence="6" id="KW-0744">Spermatogenesis</keyword>
<comment type="function">
    <text evidence="1">May play an important role in spermatogenesis and/or testis development.</text>
</comment>
<dbReference type="AlphaFoldDB" id="A0A158NEP3"/>
<reference evidence="9" key="1">
    <citation type="journal article" date="2011" name="PLoS Genet.">
        <title>The genome sequence of the leaf-cutter ant Atta cephalotes reveals insights into its obligate symbiotic lifestyle.</title>
        <authorList>
            <person name="Suen G."/>
            <person name="Teiling C."/>
            <person name="Li L."/>
            <person name="Holt C."/>
            <person name="Abouheif E."/>
            <person name="Bornberg-Bauer E."/>
            <person name="Bouffard P."/>
            <person name="Caldera E.J."/>
            <person name="Cash E."/>
            <person name="Cavanaugh A."/>
            <person name="Denas O."/>
            <person name="Elhaik E."/>
            <person name="Fave M.J."/>
            <person name="Gadau J."/>
            <person name="Gibson J.D."/>
            <person name="Graur D."/>
            <person name="Grubbs K.J."/>
            <person name="Hagen D.E."/>
            <person name="Harkins T.T."/>
            <person name="Helmkampf M."/>
            <person name="Hu H."/>
            <person name="Johnson B.R."/>
            <person name="Kim J."/>
            <person name="Marsh S.E."/>
            <person name="Moeller J.A."/>
            <person name="Munoz-Torres M.C."/>
            <person name="Murphy M.C."/>
            <person name="Naughton M.C."/>
            <person name="Nigam S."/>
            <person name="Overson R."/>
            <person name="Rajakumar R."/>
            <person name="Reese J.T."/>
            <person name="Scott J.J."/>
            <person name="Smith C.R."/>
            <person name="Tao S."/>
            <person name="Tsutsui N.D."/>
            <person name="Viljakainen L."/>
            <person name="Wissler L."/>
            <person name="Yandell M.D."/>
            <person name="Zimmer F."/>
            <person name="Taylor J."/>
            <person name="Slater S.C."/>
            <person name="Clifton S.W."/>
            <person name="Warren W.C."/>
            <person name="Elsik C.G."/>
            <person name="Smith C.D."/>
            <person name="Weinstock G.M."/>
            <person name="Gerardo N.M."/>
            <person name="Currie C.R."/>
        </authorList>
    </citation>
    <scope>NUCLEOTIDE SEQUENCE [LARGE SCALE GENOMIC DNA]</scope>
</reference>
<dbReference type="Proteomes" id="UP000005205">
    <property type="component" value="Unassembled WGS sequence"/>
</dbReference>
<evidence type="ECO:0000256" key="5">
    <source>
        <dbReference type="ARBA" id="ARBA00022782"/>
    </source>
</evidence>
<evidence type="ECO:0000313" key="8">
    <source>
        <dbReference type="EnsemblMetazoa" id="XP_012056001.1"/>
    </source>
</evidence>
<dbReference type="EnsemblMetazoa" id="XM_012200611.1">
    <property type="protein sequence ID" value="XP_012056001.1"/>
    <property type="gene ID" value="LOC105619080"/>
</dbReference>
<protein>
    <recommendedName>
        <fullName evidence="2">Male-enhanced antigen 1</fullName>
    </recommendedName>
</protein>